<evidence type="ECO:0000256" key="5">
    <source>
        <dbReference type="ARBA" id="ARBA00023239"/>
    </source>
</evidence>
<proteinExistence type="predicted"/>
<keyword evidence="5" id="KW-0456">Lyase</keyword>
<dbReference type="PANTHER" id="PTHR12592:SF0">
    <property type="entry name" value="ATP-DEPENDENT (S)-NAD(P)H-HYDRATE DEHYDRATASE"/>
    <property type="match status" value="1"/>
</dbReference>
<dbReference type="CDD" id="cd01171">
    <property type="entry name" value="YXKO-related"/>
    <property type="match status" value="1"/>
</dbReference>
<dbReference type="GO" id="GO:0110051">
    <property type="term" value="P:metabolite repair"/>
    <property type="evidence" value="ECO:0007669"/>
    <property type="project" value="TreeGrafter"/>
</dbReference>
<dbReference type="EMBL" id="AVGG01000018">
    <property type="protein sequence ID" value="ESU26534.1"/>
    <property type="molecule type" value="Genomic_DNA"/>
</dbReference>
<comment type="caution">
    <text evidence="7">The sequence shown here is derived from an EMBL/GenBank/DDBJ whole genome shotgun (WGS) entry which is preliminary data.</text>
</comment>
<dbReference type="GO" id="GO:0052856">
    <property type="term" value="F:NAD(P)HX epimerase activity"/>
    <property type="evidence" value="ECO:0007669"/>
    <property type="project" value="TreeGrafter"/>
</dbReference>
<dbReference type="GO" id="GO:0005524">
    <property type="term" value="F:ATP binding"/>
    <property type="evidence" value="ECO:0007669"/>
    <property type="project" value="UniProtKB-KW"/>
</dbReference>
<keyword evidence="8" id="KW-1185">Reference proteome</keyword>
<dbReference type="PROSITE" id="PS01050">
    <property type="entry name" value="YJEF_C_2"/>
    <property type="match status" value="1"/>
</dbReference>
<dbReference type="AlphaFoldDB" id="V6SJ93"/>
<dbReference type="PANTHER" id="PTHR12592">
    <property type="entry name" value="ATP-DEPENDENT (S)-NAD(P)H-HYDRATE DEHYDRATASE FAMILY MEMBER"/>
    <property type="match status" value="1"/>
</dbReference>
<keyword evidence="1" id="KW-0547">Nucleotide-binding</keyword>
<dbReference type="STRING" id="1341181.FLJC2902T_25050"/>
<evidence type="ECO:0000256" key="1">
    <source>
        <dbReference type="ARBA" id="ARBA00022741"/>
    </source>
</evidence>
<organism evidence="7 8">
    <name type="scientific">Flavobacterium limnosediminis JC2902</name>
    <dbReference type="NCBI Taxonomy" id="1341181"/>
    <lineage>
        <taxon>Bacteria</taxon>
        <taxon>Pseudomonadati</taxon>
        <taxon>Bacteroidota</taxon>
        <taxon>Flavobacteriia</taxon>
        <taxon>Flavobacteriales</taxon>
        <taxon>Flavobacteriaceae</taxon>
        <taxon>Flavobacterium</taxon>
    </lineage>
</organism>
<dbReference type="Gene3D" id="3.40.1190.20">
    <property type="match status" value="1"/>
</dbReference>
<dbReference type="PROSITE" id="PS51383">
    <property type="entry name" value="YJEF_C_3"/>
    <property type="match status" value="1"/>
</dbReference>
<evidence type="ECO:0000313" key="7">
    <source>
        <dbReference type="EMBL" id="ESU26534.1"/>
    </source>
</evidence>
<keyword evidence="2" id="KW-0067">ATP-binding</keyword>
<feature type="domain" description="YjeF C-terminal" evidence="6">
    <location>
        <begin position="1"/>
        <end position="202"/>
    </location>
</feature>
<reference evidence="7 8" key="1">
    <citation type="submission" date="2013-08" db="EMBL/GenBank/DDBJ databases">
        <title>Flavobacterium limnosediminis JC2902 genome sequencing.</title>
        <authorList>
            <person name="Lee K."/>
            <person name="Yi H."/>
            <person name="Park S."/>
            <person name="Chun J."/>
        </authorList>
    </citation>
    <scope>NUCLEOTIDE SEQUENCE [LARGE SCALE GENOMIC DNA]</scope>
    <source>
        <strain evidence="7 8">JC2902</strain>
    </source>
</reference>
<accession>V6SJ93</accession>
<evidence type="ECO:0000256" key="3">
    <source>
        <dbReference type="ARBA" id="ARBA00022857"/>
    </source>
</evidence>
<dbReference type="InterPro" id="IPR000631">
    <property type="entry name" value="CARKD"/>
</dbReference>
<dbReference type="eggNOG" id="COG0063">
    <property type="taxonomic scope" value="Bacteria"/>
</dbReference>
<dbReference type="SUPFAM" id="SSF53613">
    <property type="entry name" value="Ribokinase-like"/>
    <property type="match status" value="1"/>
</dbReference>
<protein>
    <recommendedName>
        <fullName evidence="6">YjeF C-terminal domain-containing protein</fullName>
    </recommendedName>
</protein>
<name>V6SJ93_9FLAO</name>
<dbReference type="Proteomes" id="UP000018004">
    <property type="component" value="Unassembled WGS sequence"/>
</dbReference>
<dbReference type="InterPro" id="IPR029056">
    <property type="entry name" value="Ribokinase-like"/>
</dbReference>
<dbReference type="GO" id="GO:0052855">
    <property type="term" value="F:ADP-dependent NAD(P)H-hydrate dehydratase activity"/>
    <property type="evidence" value="ECO:0007669"/>
    <property type="project" value="TreeGrafter"/>
</dbReference>
<dbReference type="Pfam" id="PF01256">
    <property type="entry name" value="Carb_kinase"/>
    <property type="match status" value="1"/>
</dbReference>
<keyword evidence="4" id="KW-0520">NAD</keyword>
<evidence type="ECO:0000256" key="4">
    <source>
        <dbReference type="ARBA" id="ARBA00023027"/>
    </source>
</evidence>
<dbReference type="InterPro" id="IPR017953">
    <property type="entry name" value="Carbohydrate_kinase_pred_CS"/>
</dbReference>
<evidence type="ECO:0000313" key="8">
    <source>
        <dbReference type="Proteomes" id="UP000018004"/>
    </source>
</evidence>
<evidence type="ECO:0000259" key="6">
    <source>
        <dbReference type="PROSITE" id="PS51383"/>
    </source>
</evidence>
<sequence length="203" mass="22020">MVLTDDYTDHITAVTHKLKVDSVGIGIGMGHHSDTQHALYHFLKMSTVPTVIDADALNIISDNKEWLEIVPPKTILTPHGKELERLLGPWESYDEMMEKTKEFSEKYNVIIVNKGAPTYIVYMNAVFENTSGNQALATAGSGDVLTGVLTGLLAQGYAPVDAAVLGVYLHGLTANIAVPEMGYHSFIASDCIANLGRAFLSLD</sequence>
<dbReference type="PATRIC" id="fig|1341181.4.peg.2466"/>
<dbReference type="NCBIfam" id="TIGR00196">
    <property type="entry name" value="yjeF_cterm"/>
    <property type="match status" value="1"/>
</dbReference>
<evidence type="ECO:0000256" key="2">
    <source>
        <dbReference type="ARBA" id="ARBA00022840"/>
    </source>
</evidence>
<keyword evidence="3" id="KW-0521">NADP</keyword>
<gene>
    <name evidence="7" type="ORF">FLJC2902T_25050</name>
</gene>